<dbReference type="PROSITE" id="PS51819">
    <property type="entry name" value="VOC"/>
    <property type="match status" value="1"/>
</dbReference>
<evidence type="ECO:0000256" key="3">
    <source>
        <dbReference type="ARBA" id="ARBA00032460"/>
    </source>
</evidence>
<dbReference type="Gene3D" id="3.10.180.10">
    <property type="entry name" value="2,3-Dihydroxybiphenyl 1,2-Dioxygenase, domain 1"/>
    <property type="match status" value="1"/>
</dbReference>
<dbReference type="InterPro" id="IPR004360">
    <property type="entry name" value="Glyas_Fos-R_dOase_dom"/>
</dbReference>
<dbReference type="Proteomes" id="UP000778797">
    <property type="component" value="Unassembled WGS sequence"/>
</dbReference>
<name>A0ABS8EQQ4_9FLAO</name>
<dbReference type="InterPro" id="IPR029068">
    <property type="entry name" value="Glyas_Bleomycin-R_OHBP_Dase"/>
</dbReference>
<evidence type="ECO:0000313" key="7">
    <source>
        <dbReference type="Proteomes" id="UP000778797"/>
    </source>
</evidence>
<gene>
    <name evidence="6" type="ORF">J1C55_12930</name>
</gene>
<dbReference type="PANTHER" id="PTHR46036">
    <property type="entry name" value="LACTOYLGLUTATHIONE LYASE"/>
    <property type="match status" value="1"/>
</dbReference>
<feature type="domain" description="VOC" evidence="5">
    <location>
        <begin position="13"/>
        <end position="149"/>
    </location>
</feature>
<comment type="caution">
    <text evidence="6">The sequence shown here is derived from an EMBL/GenBank/DDBJ whole genome shotgun (WGS) entry which is preliminary data.</text>
</comment>
<evidence type="ECO:0000259" key="5">
    <source>
        <dbReference type="PROSITE" id="PS51819"/>
    </source>
</evidence>
<protein>
    <recommendedName>
        <fullName evidence="2">Aldoketomutase</fullName>
    </recommendedName>
    <alternativeName>
        <fullName evidence="1">Ketone-aldehyde mutase</fullName>
    </alternativeName>
    <alternativeName>
        <fullName evidence="3">Methylglyoxalase</fullName>
    </alternativeName>
    <alternativeName>
        <fullName evidence="4">S-D-lactoylglutathione methylglyoxal lyase</fullName>
    </alternativeName>
</protein>
<evidence type="ECO:0000313" key="6">
    <source>
        <dbReference type="EMBL" id="MCC1485503.1"/>
    </source>
</evidence>
<proteinExistence type="predicted"/>
<accession>A0ABS8EQQ4</accession>
<sequence length="154" mass="17318">MFHSCNTKSVSPRFNHVMLYTADLEATLKFYKSAFDLEVTNHLKTIKRTQEDGSISEADINIAFLKFKGQDFVYEIAEIPNLLQTENPGYNVFQHIGIDVEDIKSASDRILEVGGITLRPEELVEAKGITTKHAFFTGPSGETIELMQVIDGEF</sequence>
<dbReference type="InterPro" id="IPR037523">
    <property type="entry name" value="VOC_core"/>
</dbReference>
<evidence type="ECO:0000256" key="1">
    <source>
        <dbReference type="ARBA" id="ARBA00030291"/>
    </source>
</evidence>
<dbReference type="EMBL" id="JAFMPT010000024">
    <property type="protein sequence ID" value="MCC1485503.1"/>
    <property type="molecule type" value="Genomic_DNA"/>
</dbReference>
<dbReference type="SUPFAM" id="SSF54593">
    <property type="entry name" value="Glyoxalase/Bleomycin resistance protein/Dihydroxybiphenyl dioxygenase"/>
    <property type="match status" value="1"/>
</dbReference>
<keyword evidence="7" id="KW-1185">Reference proteome</keyword>
<dbReference type="Pfam" id="PF00903">
    <property type="entry name" value="Glyoxalase"/>
    <property type="match status" value="1"/>
</dbReference>
<reference evidence="7" key="1">
    <citation type="submission" date="2021-03" db="EMBL/GenBank/DDBJ databases">
        <title>Genome of Cognatishimia sp. F0-27.</title>
        <authorList>
            <person name="Ping X."/>
        </authorList>
    </citation>
    <scope>NUCLEOTIDE SEQUENCE [LARGE SCALE GENOMIC DNA]</scope>
    <source>
        <strain evidence="7">E313</strain>
    </source>
</reference>
<evidence type="ECO:0000256" key="4">
    <source>
        <dbReference type="ARBA" id="ARBA00033298"/>
    </source>
</evidence>
<dbReference type="PANTHER" id="PTHR46036:SF5">
    <property type="entry name" value="LACTOYLGLUTATHIONE LYASE"/>
    <property type="match status" value="1"/>
</dbReference>
<reference evidence="7" key="2">
    <citation type="submission" date="2023-07" db="EMBL/GenBank/DDBJ databases">
        <title>Genome of Winogradskyella sp. E313.</title>
        <authorList>
            <person name="Zhou Y."/>
        </authorList>
    </citation>
    <scope>NUCLEOTIDE SEQUENCE [LARGE SCALE GENOMIC DNA]</scope>
    <source>
        <strain evidence="7">E313</strain>
    </source>
</reference>
<evidence type="ECO:0000256" key="2">
    <source>
        <dbReference type="ARBA" id="ARBA00030892"/>
    </source>
</evidence>
<organism evidence="6 7">
    <name type="scientific">Winogradskyella immobilis</name>
    <dbReference type="NCBI Taxonomy" id="2816852"/>
    <lineage>
        <taxon>Bacteria</taxon>
        <taxon>Pseudomonadati</taxon>
        <taxon>Bacteroidota</taxon>
        <taxon>Flavobacteriia</taxon>
        <taxon>Flavobacteriales</taxon>
        <taxon>Flavobacteriaceae</taxon>
        <taxon>Winogradskyella</taxon>
    </lineage>
</organism>